<protein>
    <recommendedName>
        <fullName evidence="4">Glycosyltransferase RgtA/B/C/D-like domain-containing protein</fullName>
    </recommendedName>
</protein>
<reference evidence="2 3" key="1">
    <citation type="submission" date="2017-09" db="EMBL/GenBank/DDBJ databases">
        <title>Depth-based differentiation of microbial function through sediment-hosted aquifers and enrichment of novel symbionts in the deep terrestrial subsurface.</title>
        <authorList>
            <person name="Probst A.J."/>
            <person name="Ladd B."/>
            <person name="Jarett J.K."/>
            <person name="Geller-Mcgrath D.E."/>
            <person name="Sieber C.M."/>
            <person name="Emerson J.B."/>
            <person name="Anantharaman K."/>
            <person name="Thomas B.C."/>
            <person name="Malmstrom R."/>
            <person name="Stieglmeier M."/>
            <person name="Klingl A."/>
            <person name="Woyke T."/>
            <person name="Ryan C.M."/>
            <person name="Banfield J.F."/>
        </authorList>
    </citation>
    <scope>NUCLEOTIDE SEQUENCE [LARGE SCALE GENOMIC DNA]</scope>
    <source>
        <strain evidence="2">CG22_combo_CG10-13_8_21_14_all_35_9</strain>
    </source>
</reference>
<feature type="transmembrane region" description="Helical" evidence="1">
    <location>
        <begin position="179"/>
        <end position="199"/>
    </location>
</feature>
<keyword evidence="1" id="KW-0472">Membrane</keyword>
<sequence length="493" mass="55769">MGSDGLAYHLPSAFEIIEKNKIYFPLLGSLFYGYMPLIVEIFYAAPILIFKNIIVFKVLQFSVSLLLLLLVTDFTGKFIKNKILNFLIIVGFLALMPFQTVALAGGFIDVFTFLYGLASFFILIDIFLDKTNPAADNKNLLLSAIFLGLALSTKYGGLSFAATNGLVLLLIILKKKKSFIKTIALYAAPVFIISGFWYLKNYIYTGNPLYPIAFGTNDMMSQSLGYYTVMDRKFINFFIFPFLLFGKNTVLKLPFAFYNALSFCFMYLAGLFLIFKKNLGKLELVLFGFVQIYLLILFYWTHQIRFAAPALIILIVLNAVMLDKIILRLTKRKVIFGLVSIIAAILLAASINALKAQTACLIGKNDQNSCLAYTTGGTIYAIDYANRNLTNQVILDYWNPFGAYYLKNGNSYTNTLCAGYNYNDDGIRNCLTANHIKYLIDLIGSNNSYSQNPEINNANIKIAITRYIIKNSRLIYDYYDKPMRISVKLYELK</sequence>
<proteinExistence type="predicted"/>
<feature type="transmembrane region" description="Helical" evidence="1">
    <location>
        <begin position="83"/>
        <end position="104"/>
    </location>
</feature>
<feature type="transmembrane region" description="Helical" evidence="1">
    <location>
        <begin position="234"/>
        <end position="250"/>
    </location>
</feature>
<evidence type="ECO:0000313" key="3">
    <source>
        <dbReference type="Proteomes" id="UP000231021"/>
    </source>
</evidence>
<evidence type="ECO:0000256" key="1">
    <source>
        <dbReference type="SAM" id="Phobius"/>
    </source>
</evidence>
<dbReference type="EMBL" id="PCTB01000023">
    <property type="protein sequence ID" value="PIP63013.1"/>
    <property type="molecule type" value="Genomic_DNA"/>
</dbReference>
<feature type="transmembrane region" description="Helical" evidence="1">
    <location>
        <begin position="282"/>
        <end position="300"/>
    </location>
</feature>
<dbReference type="Proteomes" id="UP000231021">
    <property type="component" value="Unassembled WGS sequence"/>
</dbReference>
<feature type="transmembrane region" description="Helical" evidence="1">
    <location>
        <begin position="49"/>
        <end position="71"/>
    </location>
</feature>
<keyword evidence="1" id="KW-0812">Transmembrane</keyword>
<name>A0A2H0BZ87_9BACT</name>
<dbReference type="AlphaFoldDB" id="A0A2H0BZ87"/>
<gene>
    <name evidence="2" type="ORF">COW98_00940</name>
</gene>
<evidence type="ECO:0000313" key="2">
    <source>
        <dbReference type="EMBL" id="PIP63013.1"/>
    </source>
</evidence>
<feature type="transmembrane region" description="Helical" evidence="1">
    <location>
        <begin position="256"/>
        <end position="275"/>
    </location>
</feature>
<evidence type="ECO:0008006" key="4">
    <source>
        <dbReference type="Google" id="ProtNLM"/>
    </source>
</evidence>
<feature type="transmembrane region" description="Helical" evidence="1">
    <location>
        <begin position="110"/>
        <end position="128"/>
    </location>
</feature>
<feature type="transmembrane region" description="Helical" evidence="1">
    <location>
        <begin position="22"/>
        <end position="43"/>
    </location>
</feature>
<feature type="transmembrane region" description="Helical" evidence="1">
    <location>
        <begin position="140"/>
        <end position="173"/>
    </location>
</feature>
<feature type="transmembrane region" description="Helical" evidence="1">
    <location>
        <begin position="334"/>
        <end position="354"/>
    </location>
</feature>
<comment type="caution">
    <text evidence="2">The sequence shown here is derived from an EMBL/GenBank/DDBJ whole genome shotgun (WGS) entry which is preliminary data.</text>
</comment>
<feature type="transmembrane region" description="Helical" evidence="1">
    <location>
        <begin position="306"/>
        <end position="322"/>
    </location>
</feature>
<organism evidence="2 3">
    <name type="scientific">Candidatus Roizmanbacteria bacterium CG22_combo_CG10-13_8_21_14_all_35_9</name>
    <dbReference type="NCBI Taxonomy" id="1974861"/>
    <lineage>
        <taxon>Bacteria</taxon>
        <taxon>Candidatus Roizmaniibacteriota</taxon>
    </lineage>
</organism>
<keyword evidence="1" id="KW-1133">Transmembrane helix</keyword>
<accession>A0A2H0BZ87</accession>